<feature type="compositionally biased region" description="Low complexity" evidence="1">
    <location>
        <begin position="508"/>
        <end position="536"/>
    </location>
</feature>
<accession>A0ABD3RX20</accession>
<dbReference type="InterPro" id="IPR024079">
    <property type="entry name" value="MetalloPept_cat_dom_sf"/>
</dbReference>
<reference evidence="4 5" key="1">
    <citation type="submission" date="2024-10" db="EMBL/GenBank/DDBJ databases">
        <title>Updated reference genomes for cyclostephanoid diatoms.</title>
        <authorList>
            <person name="Roberts W.R."/>
            <person name="Alverson A.J."/>
        </authorList>
    </citation>
    <scope>NUCLEOTIDE SEQUENCE [LARGE SCALE GENOMIC DNA]</scope>
    <source>
        <strain evidence="4 5">AJA228-03</strain>
    </source>
</reference>
<evidence type="ECO:0000256" key="1">
    <source>
        <dbReference type="SAM" id="MobiDB-lite"/>
    </source>
</evidence>
<dbReference type="SUPFAM" id="SSF55486">
    <property type="entry name" value="Metalloproteases ('zincins'), catalytic domain"/>
    <property type="match status" value="1"/>
</dbReference>
<name>A0ABD3RX20_9STRA</name>
<feature type="domain" description="Peptidase M11 gametolysin" evidence="3">
    <location>
        <begin position="195"/>
        <end position="394"/>
    </location>
</feature>
<evidence type="ECO:0000313" key="4">
    <source>
        <dbReference type="EMBL" id="KAL3816770.1"/>
    </source>
</evidence>
<dbReference type="InterPro" id="IPR008752">
    <property type="entry name" value="Peptidase_M11"/>
</dbReference>
<protein>
    <recommendedName>
        <fullName evidence="3">Peptidase M11 gametolysin domain-containing protein</fullName>
    </recommendedName>
</protein>
<feature type="compositionally biased region" description="Low complexity" evidence="1">
    <location>
        <begin position="543"/>
        <end position="626"/>
    </location>
</feature>
<keyword evidence="5" id="KW-1185">Reference proteome</keyword>
<dbReference type="AlphaFoldDB" id="A0ABD3RX20"/>
<keyword evidence="2" id="KW-0732">Signal</keyword>
<dbReference type="EMBL" id="JALLPB020000133">
    <property type="protein sequence ID" value="KAL3816770.1"/>
    <property type="molecule type" value="Genomic_DNA"/>
</dbReference>
<evidence type="ECO:0000313" key="5">
    <source>
        <dbReference type="Proteomes" id="UP001530377"/>
    </source>
</evidence>
<feature type="chain" id="PRO_5044830597" description="Peptidase M11 gametolysin domain-containing protein" evidence="2">
    <location>
        <begin position="27"/>
        <end position="626"/>
    </location>
</feature>
<feature type="region of interest" description="Disordered" evidence="1">
    <location>
        <begin position="508"/>
        <end position="626"/>
    </location>
</feature>
<proteinExistence type="predicted"/>
<dbReference type="Pfam" id="PF05548">
    <property type="entry name" value="Peptidase_M11"/>
    <property type="match status" value="1"/>
</dbReference>
<gene>
    <name evidence="4" type="ORF">ACHAXA_006341</name>
</gene>
<evidence type="ECO:0000256" key="2">
    <source>
        <dbReference type="SAM" id="SignalP"/>
    </source>
</evidence>
<dbReference type="Gene3D" id="3.40.390.10">
    <property type="entry name" value="Collagenase (Catalytic Domain)"/>
    <property type="match status" value="1"/>
</dbReference>
<organism evidence="4 5">
    <name type="scientific">Cyclostephanos tholiformis</name>
    <dbReference type="NCBI Taxonomy" id="382380"/>
    <lineage>
        <taxon>Eukaryota</taxon>
        <taxon>Sar</taxon>
        <taxon>Stramenopiles</taxon>
        <taxon>Ochrophyta</taxon>
        <taxon>Bacillariophyta</taxon>
        <taxon>Coscinodiscophyceae</taxon>
        <taxon>Thalassiosirophycidae</taxon>
        <taxon>Stephanodiscales</taxon>
        <taxon>Stephanodiscaceae</taxon>
        <taxon>Cyclostephanos</taxon>
    </lineage>
</organism>
<sequence length="626" mass="67233">MNFPPSLAFCLVAAAILGPNPPFAAASLRGNDSIHHHEEQASRILEAAVVGTYLIKDQSRAYDRDLQANYDRDLQTNHQDQTVSIELPDGRIYEVTNAMVGWETSLQSGKDKVIIPEGTVIYSNGKMNVKGKNINKKNQGQNSFVRRNLLEQNVDERTPEQELNLAALQSSRKLQTGTKTVLAVRIIVNNGSYSYATQTGLSNDVFGNGLDAVNLKSQYAACSYNQLVFNKAPDRNILTTVTPNIGDTAIRNGVVDIRVNLKVAAGDATIRNAVTAEINRVFGVSSPAVLANHVMYCLPTGAMIGIAYAYINSWNSVYTNEYCNSVSTQMHEIGHNLGFGHSNERGAYEDQIGMMGYSYGQDDGPIMCFNGAKSWQTGWYTPKSKVISPGELFTANLYGIADYNNAASSFVLFKINDSSATDIYVAYNRQSGINSGTQEAWNQVTITQAGGEGTSYAESELLAKLSVGGTWTGTVSGKSVTVNVMSIHSSLQFAQVCIAEYRAACFTSSPTARPSASPTTNPTTRKPTESPTTLKPTLPPTRKPSSTPSSRPTTRTPTARPTTRMPTFKPTTSIPTTKPSSGTPSSATPSSSPSSRPSSSPTLSPTTSAPTTSEPTTSSPTSMITP</sequence>
<comment type="caution">
    <text evidence="4">The sequence shown here is derived from an EMBL/GenBank/DDBJ whole genome shotgun (WGS) entry which is preliminary data.</text>
</comment>
<dbReference type="Proteomes" id="UP001530377">
    <property type="component" value="Unassembled WGS sequence"/>
</dbReference>
<feature type="signal peptide" evidence="2">
    <location>
        <begin position="1"/>
        <end position="26"/>
    </location>
</feature>
<feature type="non-terminal residue" evidence="4">
    <location>
        <position position="626"/>
    </location>
</feature>
<evidence type="ECO:0000259" key="3">
    <source>
        <dbReference type="Pfam" id="PF05548"/>
    </source>
</evidence>